<keyword evidence="12" id="KW-0539">Nucleus</keyword>
<evidence type="ECO:0000256" key="7">
    <source>
        <dbReference type="ARBA" id="ARBA00022729"/>
    </source>
</evidence>
<dbReference type="PANTHER" id="PTHR28012">
    <property type="entry name" value="NUCLEAR FUSION PROTEIN KAR5"/>
    <property type="match status" value="1"/>
</dbReference>
<evidence type="ECO:0000256" key="8">
    <source>
        <dbReference type="ARBA" id="ARBA00022824"/>
    </source>
</evidence>
<dbReference type="AlphaFoldDB" id="A0A9Q3B923"/>
<evidence type="ECO:0000256" key="1">
    <source>
        <dbReference type="ARBA" id="ARBA00003389"/>
    </source>
</evidence>
<keyword evidence="11" id="KW-0325">Glycoprotein</keyword>
<evidence type="ECO:0000256" key="6">
    <source>
        <dbReference type="ARBA" id="ARBA00022692"/>
    </source>
</evidence>
<keyword evidence="8" id="KW-0256">Endoplasmic reticulum</keyword>
<reference evidence="13" key="1">
    <citation type="submission" date="2021-03" db="EMBL/GenBank/DDBJ databases">
        <title>Draft genome sequence of rust myrtle Austropuccinia psidii MF-1, a brazilian biotype.</title>
        <authorList>
            <person name="Quecine M.C."/>
            <person name="Pachon D.M.R."/>
            <person name="Bonatelli M.L."/>
            <person name="Correr F.H."/>
            <person name="Franceschini L.M."/>
            <person name="Leite T.F."/>
            <person name="Margarido G.R.A."/>
            <person name="Almeida C.A."/>
            <person name="Ferrarezi J.A."/>
            <person name="Labate C.A."/>
        </authorList>
    </citation>
    <scope>NUCLEOTIDE SEQUENCE</scope>
    <source>
        <strain evidence="13">MF-1</strain>
    </source>
</reference>
<name>A0A9Q3B923_9BASI</name>
<comment type="subcellular location">
    <subcellularLocation>
        <location evidence="3">Endoplasmic reticulum membrane</location>
    </subcellularLocation>
    <subcellularLocation>
        <location evidence="2">Nucleus membrane</location>
    </subcellularLocation>
</comment>
<keyword evidence="14" id="KW-1185">Reference proteome</keyword>
<comment type="function">
    <text evidence="1">Required for nuclear membrane fusion during karyogamy.</text>
</comment>
<evidence type="ECO:0000256" key="2">
    <source>
        <dbReference type="ARBA" id="ARBA00004126"/>
    </source>
</evidence>
<gene>
    <name evidence="13" type="ORF">O181_000713</name>
</gene>
<keyword evidence="7" id="KW-0732">Signal</keyword>
<dbReference type="InterPro" id="IPR007292">
    <property type="entry name" value="Nuclear_fusion_Kar5"/>
</dbReference>
<dbReference type="EMBL" id="AVOT02000091">
    <property type="protein sequence ID" value="MBW0460998.1"/>
    <property type="molecule type" value="Genomic_DNA"/>
</dbReference>
<keyword evidence="9" id="KW-1133">Transmembrane helix</keyword>
<evidence type="ECO:0000256" key="12">
    <source>
        <dbReference type="ARBA" id="ARBA00023242"/>
    </source>
</evidence>
<evidence type="ECO:0000256" key="4">
    <source>
        <dbReference type="ARBA" id="ARBA00010473"/>
    </source>
</evidence>
<dbReference type="Proteomes" id="UP000765509">
    <property type="component" value="Unassembled WGS sequence"/>
</dbReference>
<evidence type="ECO:0000256" key="10">
    <source>
        <dbReference type="ARBA" id="ARBA00023136"/>
    </source>
</evidence>
<keyword evidence="6" id="KW-0812">Transmembrane</keyword>
<dbReference type="GO" id="GO:0048288">
    <property type="term" value="P:nuclear membrane fusion involved in karyogamy"/>
    <property type="evidence" value="ECO:0007669"/>
    <property type="project" value="InterPro"/>
</dbReference>
<accession>A0A9Q3B923</accession>
<evidence type="ECO:0000256" key="5">
    <source>
        <dbReference type="ARBA" id="ARBA00022459"/>
    </source>
</evidence>
<sequence length="723" mass="83754">MKVFDSVLFYPNRFEKKLLERSPKNRSPFDNQNLQVLHLDHYGPSWLIPCRTSYGLSRLLLSVLRIYFRQRIVLDQSYTQILILVSILHHCSSSLGIISRPLKLFSRFIHSSHPAQEMLSGNLFILYLQFSFPIFNSCVVSFNLRWGHPKSEIQLKNDRRPLALDHSASLPELDQRLIEEIDMSLEDHLSTPTYSSCYGQIFTLWTGSNHQDTLNNSLCSILGHSETQRTAFAARLTICELQTNNLPIPKECTIWLDSASKTSFGNCQACVGALHASPQSWSSFTGNQREAIQLCFSHERLWALEFSNNFVEKTKNLSIELVKSLRLEQHLMRKDLNNLTNQIKISLEQGLQMATQILDQNSENFQTTSKDLEINFANWKENFNDWTTRLRQEFELQQFHLFDKLNQQVARLTHSAQQDMSKAFTHSIQAITLKADEKIHSALESASFRIIENTINKLVEKFDIVFSGMDTIITMQIERFVKIVSQNHQELLNFNLLPQFQTMQEINNKLISMQLTIQTTHKNLENSAIVSKTNYELLKKYSTLLEEKQKINALLTQNVTIALETHEILVRNLSKTLANTFEFGPKVSFQGGLRFLRYLVTSVSRRFPPRHILKFLEWLLWLNWISGGMTWVIGVGLTKLGIIALLFLVKMPLGWLKNKTVISSRKANLRERYEKAMVFINNTDKPISTFKEQSLQRNAWNSRPRRTTHESRIVPKRLLNSKC</sequence>
<dbReference type="GO" id="GO:0031965">
    <property type="term" value="C:nuclear membrane"/>
    <property type="evidence" value="ECO:0007669"/>
    <property type="project" value="UniProtKB-SubCell"/>
</dbReference>
<evidence type="ECO:0008006" key="15">
    <source>
        <dbReference type="Google" id="ProtNLM"/>
    </source>
</evidence>
<organism evidence="13 14">
    <name type="scientific">Austropuccinia psidii MF-1</name>
    <dbReference type="NCBI Taxonomy" id="1389203"/>
    <lineage>
        <taxon>Eukaryota</taxon>
        <taxon>Fungi</taxon>
        <taxon>Dikarya</taxon>
        <taxon>Basidiomycota</taxon>
        <taxon>Pucciniomycotina</taxon>
        <taxon>Pucciniomycetes</taxon>
        <taxon>Pucciniales</taxon>
        <taxon>Sphaerophragmiaceae</taxon>
        <taxon>Austropuccinia</taxon>
    </lineage>
</organism>
<evidence type="ECO:0000256" key="9">
    <source>
        <dbReference type="ARBA" id="ARBA00022989"/>
    </source>
</evidence>
<comment type="caution">
    <text evidence="13">The sequence shown here is derived from an EMBL/GenBank/DDBJ whole genome shotgun (WGS) entry which is preliminary data.</text>
</comment>
<dbReference type="PANTHER" id="PTHR28012:SF1">
    <property type="entry name" value="NUCLEAR FUSION PROTEIN KAR5"/>
    <property type="match status" value="1"/>
</dbReference>
<protein>
    <recommendedName>
        <fullName evidence="15">Karyogamy protein 5</fullName>
    </recommendedName>
</protein>
<evidence type="ECO:0000313" key="13">
    <source>
        <dbReference type="EMBL" id="MBW0460998.1"/>
    </source>
</evidence>
<keyword evidence="10" id="KW-0472">Membrane</keyword>
<keyword evidence="5" id="KW-0415">Karyogamy</keyword>
<comment type="similarity">
    <text evidence="4">Belongs to the KAR5 family.</text>
</comment>
<dbReference type="OrthoDB" id="5311848at2759"/>
<evidence type="ECO:0000256" key="11">
    <source>
        <dbReference type="ARBA" id="ARBA00023180"/>
    </source>
</evidence>
<proteinExistence type="inferred from homology"/>
<dbReference type="GO" id="GO:0000742">
    <property type="term" value="P:karyogamy involved in conjugation with cellular fusion"/>
    <property type="evidence" value="ECO:0007669"/>
    <property type="project" value="InterPro"/>
</dbReference>
<evidence type="ECO:0000313" key="14">
    <source>
        <dbReference type="Proteomes" id="UP000765509"/>
    </source>
</evidence>
<dbReference type="GO" id="GO:0005789">
    <property type="term" value="C:endoplasmic reticulum membrane"/>
    <property type="evidence" value="ECO:0007669"/>
    <property type="project" value="UniProtKB-SubCell"/>
</dbReference>
<evidence type="ECO:0000256" key="3">
    <source>
        <dbReference type="ARBA" id="ARBA00004586"/>
    </source>
</evidence>